<name>A0A1V4AEA0_9ACTN</name>
<comment type="subcellular location">
    <subcellularLocation>
        <location evidence="1">Golgi apparatus membrane</location>
        <topology evidence="1">Peripheral membrane protein</topology>
        <orientation evidence="1">Cytoplasmic side</orientation>
    </subcellularLocation>
</comment>
<evidence type="ECO:0000313" key="6">
    <source>
        <dbReference type="Proteomes" id="UP000190539"/>
    </source>
</evidence>
<dbReference type="GO" id="GO:0012505">
    <property type="term" value="C:endomembrane system"/>
    <property type="evidence" value="ECO:0007669"/>
    <property type="project" value="UniProtKB-ARBA"/>
</dbReference>
<dbReference type="STRING" id="83656.B1H18_06835"/>
<keyword evidence="6" id="KW-1185">Reference proteome</keyword>
<proteinExistence type="predicted"/>
<dbReference type="InterPro" id="IPR008628">
    <property type="entry name" value="GPP34-like"/>
</dbReference>
<evidence type="ECO:0000256" key="3">
    <source>
        <dbReference type="ARBA" id="ARBA00023121"/>
    </source>
</evidence>
<dbReference type="GO" id="GO:0070273">
    <property type="term" value="F:phosphatidylinositol-4-phosphate binding"/>
    <property type="evidence" value="ECO:0007669"/>
    <property type="project" value="InterPro"/>
</dbReference>
<comment type="caution">
    <text evidence="5">The sequence shown here is derived from an EMBL/GenBank/DDBJ whole genome shotgun (WGS) entry which is preliminary data.</text>
</comment>
<sequence>MPEGSLSLPAKLYLLAWDPARDRVTGASHLHHLVRAGALTELAMSGLLTDDSGIATPTSDRRTGDTALDSLLELIEESRPRSWKKWVTSRAGVTLDAVREGLVAAGLLRTRRKRVFGVFPSTAYVVTDRALVGDLHERARSVLRSTGPVSEVSDEDAALVALATAGELRTVATGREARRHKKRIEELTERVGAAAPALRKVIKEVRTAMIVAATSAGSNGG</sequence>
<organism evidence="5 6">
    <name type="scientific">Streptomyces tsukubensis</name>
    <dbReference type="NCBI Taxonomy" id="83656"/>
    <lineage>
        <taxon>Bacteria</taxon>
        <taxon>Bacillati</taxon>
        <taxon>Actinomycetota</taxon>
        <taxon>Actinomycetes</taxon>
        <taxon>Kitasatosporales</taxon>
        <taxon>Streptomycetaceae</taxon>
        <taxon>Streptomyces</taxon>
    </lineage>
</organism>
<dbReference type="RefSeq" id="WP_077965730.1">
    <property type="nucleotide sequence ID" value="NZ_CP045178.1"/>
</dbReference>
<dbReference type="AlphaFoldDB" id="A0A1V4AEA0"/>
<evidence type="ECO:0000313" key="5">
    <source>
        <dbReference type="EMBL" id="OON81813.1"/>
    </source>
</evidence>
<keyword evidence="2" id="KW-0333">Golgi apparatus</keyword>
<keyword evidence="3" id="KW-0446">Lipid-binding</keyword>
<dbReference type="Proteomes" id="UP000190539">
    <property type="component" value="Unassembled WGS sequence"/>
</dbReference>
<dbReference type="EMBL" id="MVFC01000003">
    <property type="protein sequence ID" value="OON81813.1"/>
    <property type="molecule type" value="Genomic_DNA"/>
</dbReference>
<evidence type="ECO:0000256" key="1">
    <source>
        <dbReference type="ARBA" id="ARBA00004255"/>
    </source>
</evidence>
<protein>
    <submittedName>
        <fullName evidence="5">GPP34 family phosphoprotein</fullName>
    </submittedName>
</protein>
<reference evidence="5 6" key="1">
    <citation type="submission" date="2017-02" db="EMBL/GenBank/DDBJ databases">
        <title>Draft Genome Sequence of Streptomyces tsukubaensis F601, a Producer of the immunosuppressant tacrolimus FK506.</title>
        <authorList>
            <person name="Zong G."/>
            <person name="Zhong C."/>
            <person name="Fu J."/>
            <person name="Qin R."/>
            <person name="Cao G."/>
        </authorList>
    </citation>
    <scope>NUCLEOTIDE SEQUENCE [LARGE SCALE GENOMIC DNA]</scope>
    <source>
        <strain evidence="5 6">F601</strain>
    </source>
</reference>
<dbReference type="InterPro" id="IPR038261">
    <property type="entry name" value="GPP34-like_sf"/>
</dbReference>
<evidence type="ECO:0000256" key="4">
    <source>
        <dbReference type="ARBA" id="ARBA00023136"/>
    </source>
</evidence>
<dbReference type="Gene3D" id="1.10.3630.10">
    <property type="entry name" value="yeast vps74-n-term truncation variant domain like"/>
    <property type="match status" value="1"/>
</dbReference>
<dbReference type="Pfam" id="PF05719">
    <property type="entry name" value="GPP34"/>
    <property type="match status" value="1"/>
</dbReference>
<keyword evidence="4" id="KW-0472">Membrane</keyword>
<gene>
    <name evidence="5" type="ORF">B1H18_06835</name>
</gene>
<evidence type="ECO:0000256" key="2">
    <source>
        <dbReference type="ARBA" id="ARBA00023034"/>
    </source>
</evidence>
<accession>A0A1V4AEA0</accession>
<dbReference type="GO" id="GO:0005737">
    <property type="term" value="C:cytoplasm"/>
    <property type="evidence" value="ECO:0007669"/>
    <property type="project" value="UniProtKB-ARBA"/>
</dbReference>